<gene>
    <name evidence="1" type="ORF">ANCCEY_03329</name>
</gene>
<evidence type="ECO:0000313" key="1">
    <source>
        <dbReference type="EMBL" id="EPB77571.1"/>
    </source>
</evidence>
<keyword evidence="2" id="KW-1185">Reference proteome</keyword>
<accession>A0A0D6M583</accession>
<protein>
    <submittedName>
        <fullName evidence="1">Uncharacterized protein</fullName>
    </submittedName>
</protein>
<dbReference type="EMBL" id="KE124833">
    <property type="protein sequence ID" value="EPB77571.1"/>
    <property type="molecule type" value="Genomic_DNA"/>
</dbReference>
<organism evidence="1 2">
    <name type="scientific">Ancylostoma ceylanicum</name>
    <dbReference type="NCBI Taxonomy" id="53326"/>
    <lineage>
        <taxon>Eukaryota</taxon>
        <taxon>Metazoa</taxon>
        <taxon>Ecdysozoa</taxon>
        <taxon>Nematoda</taxon>
        <taxon>Chromadorea</taxon>
        <taxon>Rhabditida</taxon>
        <taxon>Rhabditina</taxon>
        <taxon>Rhabditomorpha</taxon>
        <taxon>Strongyloidea</taxon>
        <taxon>Ancylostomatidae</taxon>
        <taxon>Ancylostomatinae</taxon>
        <taxon>Ancylostoma</taxon>
    </lineage>
</organism>
<sequence>MTQPRILVISLLLLAAVAVLYLGGLKSAGLEPIYTSIAQLNGVVKNLTQIEEIRNAWMRDYYTKQALERVKQLQRIGYSSGYEILYNVIVPEMEQQEETKKNYEKINGKLGVIHISTHKGHRIVNGAGMAACEYCFIHTSCMKQYGAVELKRYLNDVKI</sequence>
<dbReference type="Proteomes" id="UP000054495">
    <property type="component" value="Unassembled WGS sequence"/>
</dbReference>
<proteinExistence type="predicted"/>
<reference evidence="1 2" key="1">
    <citation type="submission" date="2013-05" db="EMBL/GenBank/DDBJ databases">
        <title>Draft genome of the parasitic nematode Anyclostoma ceylanicum.</title>
        <authorList>
            <person name="Mitreva M."/>
        </authorList>
    </citation>
    <scope>NUCLEOTIDE SEQUENCE [LARGE SCALE GENOMIC DNA]</scope>
</reference>
<dbReference type="AlphaFoldDB" id="A0A0D6M583"/>
<name>A0A0D6M583_9BILA</name>
<evidence type="ECO:0000313" key="2">
    <source>
        <dbReference type="Proteomes" id="UP000054495"/>
    </source>
</evidence>